<dbReference type="Proteomes" id="UP001571476">
    <property type="component" value="Unassembled WGS sequence"/>
</dbReference>
<dbReference type="Pfam" id="PF19565">
    <property type="entry name" value="DUF6087"/>
    <property type="match status" value="1"/>
</dbReference>
<accession>A0ABV4SJB2</accession>
<feature type="region of interest" description="Disordered" evidence="1">
    <location>
        <begin position="1"/>
        <end position="44"/>
    </location>
</feature>
<evidence type="ECO:0000256" key="1">
    <source>
        <dbReference type="SAM" id="MobiDB-lite"/>
    </source>
</evidence>
<sequence length="106" mass="11831">MNSEEPLEEWARKREERRERTRGRLRAVPLTEGPHRGAHVDPGAPRAIQEFNGAEWVTVSIADSLEAAKAILYPPGPVKERPVPRPTLGQGRGRHRRTAPPKDATS</sequence>
<evidence type="ECO:0000313" key="3">
    <source>
        <dbReference type="Proteomes" id="UP001571476"/>
    </source>
</evidence>
<gene>
    <name evidence="2" type="ORF">ACEG43_17700</name>
</gene>
<dbReference type="EMBL" id="JBGOSP010000007">
    <property type="protein sequence ID" value="MFA3837977.1"/>
    <property type="molecule type" value="Genomic_DNA"/>
</dbReference>
<comment type="caution">
    <text evidence="2">The sequence shown here is derived from an EMBL/GenBank/DDBJ whole genome shotgun (WGS) entry which is preliminary data.</text>
</comment>
<keyword evidence="3" id="KW-1185">Reference proteome</keyword>
<feature type="region of interest" description="Disordered" evidence="1">
    <location>
        <begin position="72"/>
        <end position="106"/>
    </location>
</feature>
<evidence type="ECO:0000313" key="2">
    <source>
        <dbReference type="EMBL" id="MFA3837977.1"/>
    </source>
</evidence>
<organism evidence="2 3">
    <name type="scientific">Streptomyces aureus</name>
    <dbReference type="NCBI Taxonomy" id="193461"/>
    <lineage>
        <taxon>Bacteria</taxon>
        <taxon>Bacillati</taxon>
        <taxon>Actinomycetota</taxon>
        <taxon>Actinomycetes</taxon>
        <taxon>Kitasatosporales</taxon>
        <taxon>Streptomycetaceae</taxon>
        <taxon>Streptomyces</taxon>
    </lineage>
</organism>
<dbReference type="RefSeq" id="WP_372563281.1">
    <property type="nucleotide sequence ID" value="NZ_JBGOSP010000007.1"/>
</dbReference>
<name>A0ABV4SJB2_9ACTN</name>
<proteinExistence type="predicted"/>
<dbReference type="InterPro" id="IPR045733">
    <property type="entry name" value="DUF6087"/>
</dbReference>
<feature type="compositionally biased region" description="Basic and acidic residues" evidence="1">
    <location>
        <begin position="9"/>
        <end position="19"/>
    </location>
</feature>
<reference evidence="2 3" key="1">
    <citation type="submission" date="2024-08" db="EMBL/GenBank/DDBJ databases">
        <title>Genome sequence of Streptomyces aureus CACIA-1.46HGO.</title>
        <authorList>
            <person name="Evangelista-Martinez Z."/>
        </authorList>
    </citation>
    <scope>NUCLEOTIDE SEQUENCE [LARGE SCALE GENOMIC DNA]</scope>
    <source>
        <strain evidence="2 3">CACIA-1.46HGO</strain>
    </source>
</reference>
<protein>
    <submittedName>
        <fullName evidence="2">DUF6087 family protein</fullName>
    </submittedName>
</protein>